<evidence type="ECO:0000259" key="1">
    <source>
        <dbReference type="Pfam" id="PF00534"/>
    </source>
</evidence>
<dbReference type="GO" id="GO:0016757">
    <property type="term" value="F:glycosyltransferase activity"/>
    <property type="evidence" value="ECO:0007669"/>
    <property type="project" value="InterPro"/>
</dbReference>
<dbReference type="EMBL" id="VUOL01000024">
    <property type="protein sequence ID" value="KAA2226365.1"/>
    <property type="molecule type" value="Genomic_DNA"/>
</dbReference>
<dbReference type="RefSeq" id="WP_065943976.1">
    <property type="nucleotide sequence ID" value="NZ_BMNU01000026.1"/>
</dbReference>
<dbReference type="Proteomes" id="UP000199620">
    <property type="component" value="Chromosome I"/>
</dbReference>
<dbReference type="AlphaFoldDB" id="A0A5B2UKI6"/>
<reference evidence="2 5" key="2">
    <citation type="submission" date="2019-09" db="EMBL/GenBank/DDBJ databases">
        <title>Draft genome sequence of Pseudomonas brenneri CCUG 51514(T).</title>
        <authorList>
            <person name="Tunovic T."/>
            <person name="Pineiro-Iglesias B."/>
            <person name="Unosson C."/>
            <person name="Inganas E."/>
            <person name="Ohlen M."/>
            <person name="Cardew S."/>
            <person name="Jensie-Markopoulos S."/>
            <person name="Salva-Serra F."/>
            <person name="Jaen-Luchoro D."/>
            <person name="Svensson-Stadler L."/>
            <person name="Chun J."/>
            <person name="Moore E."/>
        </authorList>
    </citation>
    <scope>NUCLEOTIDE SEQUENCE [LARGE SCALE GENOMIC DNA]</scope>
    <source>
        <strain evidence="2 5">CCUG 51514</strain>
    </source>
</reference>
<dbReference type="SUPFAM" id="SSF53756">
    <property type="entry name" value="UDP-Glycosyltransferase/glycogen phosphorylase"/>
    <property type="match status" value="1"/>
</dbReference>
<reference evidence="3 4" key="1">
    <citation type="submission" date="2016-10" db="EMBL/GenBank/DDBJ databases">
        <authorList>
            <person name="Varghese N."/>
            <person name="Submissions S."/>
        </authorList>
    </citation>
    <scope>NUCLEOTIDE SEQUENCE [LARGE SCALE GENOMIC DNA]</scope>
    <source>
        <strain evidence="3 4">BS2771</strain>
    </source>
</reference>
<dbReference type="OrthoDB" id="9149550at2"/>
<feature type="domain" description="Glycosyl transferase family 1" evidence="1">
    <location>
        <begin position="187"/>
        <end position="364"/>
    </location>
</feature>
<organism evidence="2 5">
    <name type="scientific">Pseudomonas brenneri</name>
    <dbReference type="NCBI Taxonomy" id="129817"/>
    <lineage>
        <taxon>Bacteria</taxon>
        <taxon>Pseudomonadati</taxon>
        <taxon>Pseudomonadota</taxon>
        <taxon>Gammaproteobacteria</taxon>
        <taxon>Pseudomonadales</taxon>
        <taxon>Pseudomonadaceae</taxon>
        <taxon>Pseudomonas</taxon>
    </lineage>
</organism>
<keyword evidence="2" id="KW-0808">Transferase</keyword>
<dbReference type="GO" id="GO:1901135">
    <property type="term" value="P:carbohydrate derivative metabolic process"/>
    <property type="evidence" value="ECO:0007669"/>
    <property type="project" value="UniProtKB-ARBA"/>
</dbReference>
<dbReference type="PANTHER" id="PTHR12526:SF636">
    <property type="entry name" value="BLL3647 PROTEIN"/>
    <property type="match status" value="1"/>
</dbReference>
<accession>A0A5B2UKI6</accession>
<dbReference type="EMBL" id="LT629800">
    <property type="protein sequence ID" value="SDU97844.1"/>
    <property type="molecule type" value="Genomic_DNA"/>
</dbReference>
<dbReference type="Pfam" id="PF00534">
    <property type="entry name" value="Glycos_transf_1"/>
    <property type="match status" value="1"/>
</dbReference>
<evidence type="ECO:0000313" key="3">
    <source>
        <dbReference type="EMBL" id="SDU97844.1"/>
    </source>
</evidence>
<dbReference type="Proteomes" id="UP000325296">
    <property type="component" value="Unassembled WGS sequence"/>
</dbReference>
<name>A0A5B2UKI6_9PSED</name>
<protein>
    <submittedName>
        <fullName evidence="2 3">Glycosyltransferase</fullName>
    </submittedName>
</protein>
<evidence type="ECO:0000313" key="5">
    <source>
        <dbReference type="Proteomes" id="UP000325296"/>
    </source>
</evidence>
<evidence type="ECO:0000313" key="4">
    <source>
        <dbReference type="Proteomes" id="UP000199620"/>
    </source>
</evidence>
<dbReference type="PANTHER" id="PTHR12526">
    <property type="entry name" value="GLYCOSYLTRANSFERASE"/>
    <property type="match status" value="1"/>
</dbReference>
<evidence type="ECO:0000313" key="2">
    <source>
        <dbReference type="EMBL" id="KAA2226365.1"/>
    </source>
</evidence>
<sequence length="392" mass="43269">MRIALLAPLPPEQTGIADYAAHLRSALRELGLEVLTPLEGCQDLAEQLRRLQAFDWRSVDLVHAELGGGRFGEFQALDYLRRAQPQLPLTATVHDPERLIWRRAKLFFPLTLLERLPHPLPQAAALLADPLTLHEERRLAKSMRRLITLTRLGGDCLRQRMGLNPGQVAVIAHGNLPIAPVALPPLQPLRLLYFGFIYRGKGIEDLLQALARSLTAHPQCRGQVRLTLAGGTAPEMTFDPAGNYLDGLRQLIATLQLGDVVDWQLDLPSAEIPHTIQAHHVMVLPYRESKKLGFLGQMRGTSGALSWANACGRGVITSNARAFAEEVAGGNGITYQQGDIDSLSAALDRLILDPQQARQWADHAADIGRQRQWSSTAQRFAELFQAAVKEPL</sequence>
<proteinExistence type="predicted"/>
<gene>
    <name evidence="2" type="ORF">F1720_26625</name>
    <name evidence="3" type="ORF">SAMN04490181_2480</name>
</gene>
<dbReference type="Gene3D" id="3.40.50.2000">
    <property type="entry name" value="Glycogen Phosphorylase B"/>
    <property type="match status" value="1"/>
</dbReference>
<dbReference type="InterPro" id="IPR001296">
    <property type="entry name" value="Glyco_trans_1"/>
</dbReference>
<keyword evidence="4" id="KW-1185">Reference proteome</keyword>